<dbReference type="SMART" id="SM00225">
    <property type="entry name" value="BTB"/>
    <property type="match status" value="1"/>
</dbReference>
<organism evidence="6 7">
    <name type="scientific">Amphibalanus amphitrite</name>
    <name type="common">Striped barnacle</name>
    <name type="synonym">Balanus amphitrite</name>
    <dbReference type="NCBI Taxonomy" id="1232801"/>
    <lineage>
        <taxon>Eukaryota</taxon>
        <taxon>Metazoa</taxon>
        <taxon>Ecdysozoa</taxon>
        <taxon>Arthropoda</taxon>
        <taxon>Crustacea</taxon>
        <taxon>Multicrustacea</taxon>
        <taxon>Cirripedia</taxon>
        <taxon>Thoracica</taxon>
        <taxon>Thoracicalcarea</taxon>
        <taxon>Balanomorpha</taxon>
        <taxon>Balanoidea</taxon>
        <taxon>Balanidae</taxon>
        <taxon>Amphibalaninae</taxon>
        <taxon>Amphibalanus</taxon>
    </lineage>
</organism>
<dbReference type="OrthoDB" id="2306477at2759"/>
<dbReference type="AlphaFoldDB" id="A0A6A4WAX5"/>
<proteinExistence type="predicted"/>
<evidence type="ECO:0000256" key="1">
    <source>
        <dbReference type="ARBA" id="ARBA00022801"/>
    </source>
</evidence>
<evidence type="ECO:0000259" key="4">
    <source>
        <dbReference type="PROSITE" id="PS50097"/>
    </source>
</evidence>
<gene>
    <name evidence="6" type="primary">ANKFY1_1</name>
    <name evidence="6" type="ORF">FJT64_003347</name>
</gene>
<evidence type="ECO:0000256" key="3">
    <source>
        <dbReference type="SAM" id="MobiDB-lite"/>
    </source>
</evidence>
<evidence type="ECO:0000259" key="5">
    <source>
        <dbReference type="PROSITE" id="PS50175"/>
    </source>
</evidence>
<keyword evidence="7" id="KW-1185">Reference proteome</keyword>
<keyword evidence="2" id="KW-0175">Coiled coil</keyword>
<dbReference type="PROSITE" id="PS50175">
    <property type="entry name" value="ASP_PROT_RETROV"/>
    <property type="match status" value="1"/>
</dbReference>
<dbReference type="InterPro" id="IPR011333">
    <property type="entry name" value="SKP1/BTB/POZ_sf"/>
</dbReference>
<comment type="caution">
    <text evidence="6">The sequence shown here is derived from an EMBL/GenBank/DDBJ whole genome shotgun (WGS) entry which is preliminary data.</text>
</comment>
<feature type="compositionally biased region" description="Basic and acidic residues" evidence="3">
    <location>
        <begin position="91"/>
        <end position="116"/>
    </location>
</feature>
<reference evidence="6 7" key="1">
    <citation type="submission" date="2019-07" db="EMBL/GenBank/DDBJ databases">
        <title>Draft genome assembly of a fouling barnacle, Amphibalanus amphitrite (Darwin, 1854): The first reference genome for Thecostraca.</title>
        <authorList>
            <person name="Kim W."/>
        </authorList>
    </citation>
    <scope>NUCLEOTIDE SEQUENCE [LARGE SCALE GENOMIC DNA]</scope>
    <source>
        <strain evidence="6">SNU_AA5</strain>
        <tissue evidence="6">Soma without cirri and trophi</tissue>
    </source>
</reference>
<dbReference type="SUPFAM" id="SSF54695">
    <property type="entry name" value="POZ domain"/>
    <property type="match status" value="1"/>
</dbReference>
<accession>A0A6A4WAX5</accession>
<feature type="domain" description="BTB" evidence="4">
    <location>
        <begin position="204"/>
        <end position="266"/>
    </location>
</feature>
<dbReference type="Gene3D" id="2.40.70.10">
    <property type="entry name" value="Acid Proteases"/>
    <property type="match status" value="1"/>
</dbReference>
<sequence length="385" mass="42549">MMADTGSPVSIVADGSIPGLKLRPSTVQLRSFTGQTVPVRGEATVEAEFGGQRRRLNVVVSDRLGHQPLIGRDWLRDMRLDWRSLLQGSEDREVSGADGVRGRRDTKGAGGRRDADAAGAGGRQDADGAGGRRDADGAGEVHKLQLHLSLLREEYVRLQRDLADVSRKYAILSAESGAEGGEPGGYVASLVATVADLFRSKQFSDLSVKVGDQVFQGHKFVFVARGSHWGVKSVADVVQLDWSDISYEVGMEVLQWIYTDQAALAQGDDFVLDVMRTADRFKLDQLKTKCENALMSSVSVKNCIKFYTTADDIGAGTLKDYCSRLISTHWNDFTSEDFAHMKAPLVYEMFKSKTRYPLHAAIRLLREDVVFLFLIEFNAQRVKRP</sequence>
<feature type="domain" description="Peptidase A2" evidence="5">
    <location>
        <begin position="1"/>
        <end position="74"/>
    </location>
</feature>
<evidence type="ECO:0000256" key="2">
    <source>
        <dbReference type="SAM" id="Coils"/>
    </source>
</evidence>
<dbReference type="PANTHER" id="PTHR24413">
    <property type="entry name" value="SPECKLE-TYPE POZ PROTEIN"/>
    <property type="match status" value="1"/>
</dbReference>
<dbReference type="Pfam" id="PF00651">
    <property type="entry name" value="BTB"/>
    <property type="match status" value="1"/>
</dbReference>
<protein>
    <submittedName>
        <fullName evidence="6">Rabankyrin-5</fullName>
    </submittedName>
</protein>
<evidence type="ECO:0000313" key="6">
    <source>
        <dbReference type="EMBL" id="KAF0300092.1"/>
    </source>
</evidence>
<dbReference type="PROSITE" id="PS50097">
    <property type="entry name" value="BTB"/>
    <property type="match status" value="1"/>
</dbReference>
<dbReference type="InterPro" id="IPR000210">
    <property type="entry name" value="BTB/POZ_dom"/>
</dbReference>
<dbReference type="GO" id="GO:0006508">
    <property type="term" value="P:proteolysis"/>
    <property type="evidence" value="ECO:0007669"/>
    <property type="project" value="InterPro"/>
</dbReference>
<feature type="region of interest" description="Disordered" evidence="3">
    <location>
        <begin position="91"/>
        <end position="136"/>
    </location>
</feature>
<dbReference type="Proteomes" id="UP000440578">
    <property type="component" value="Unassembled WGS sequence"/>
</dbReference>
<name>A0A6A4WAX5_AMPAM</name>
<dbReference type="EMBL" id="VIIS01001292">
    <property type="protein sequence ID" value="KAF0300092.1"/>
    <property type="molecule type" value="Genomic_DNA"/>
</dbReference>
<feature type="coiled-coil region" evidence="2">
    <location>
        <begin position="141"/>
        <end position="175"/>
    </location>
</feature>
<dbReference type="SUPFAM" id="SSF50630">
    <property type="entry name" value="Acid proteases"/>
    <property type="match status" value="1"/>
</dbReference>
<dbReference type="InterPro" id="IPR021109">
    <property type="entry name" value="Peptidase_aspartic_dom_sf"/>
</dbReference>
<keyword evidence="1" id="KW-0378">Hydrolase</keyword>
<evidence type="ECO:0000313" key="7">
    <source>
        <dbReference type="Proteomes" id="UP000440578"/>
    </source>
</evidence>
<dbReference type="GO" id="GO:0004190">
    <property type="term" value="F:aspartic-type endopeptidase activity"/>
    <property type="evidence" value="ECO:0007669"/>
    <property type="project" value="InterPro"/>
</dbReference>
<dbReference type="InterPro" id="IPR001995">
    <property type="entry name" value="Peptidase_A2_cat"/>
</dbReference>
<dbReference type="CDD" id="cd18303">
    <property type="entry name" value="BTB_POZ_Rank-5"/>
    <property type="match status" value="1"/>
</dbReference>
<dbReference type="CDD" id="cd18501">
    <property type="entry name" value="BACK_ANKFY1_Rank5"/>
    <property type="match status" value="1"/>
</dbReference>
<feature type="compositionally biased region" description="Basic and acidic residues" evidence="3">
    <location>
        <begin position="124"/>
        <end position="136"/>
    </location>
</feature>
<dbReference type="InterPro" id="IPR049763">
    <property type="entry name" value="ANKFY1_BACK"/>
</dbReference>
<dbReference type="Gene3D" id="3.30.710.10">
    <property type="entry name" value="Potassium Channel Kv1.1, Chain A"/>
    <property type="match status" value="1"/>
</dbReference>
<dbReference type="InterPro" id="IPR049765">
    <property type="entry name" value="ANFY1_BTB_POZ"/>
</dbReference>